<dbReference type="AlphaFoldDB" id="A0A6G1CKE5"/>
<organism evidence="19 20">
    <name type="scientific">Oryza meyeriana var. granulata</name>
    <dbReference type="NCBI Taxonomy" id="110450"/>
    <lineage>
        <taxon>Eukaryota</taxon>
        <taxon>Viridiplantae</taxon>
        <taxon>Streptophyta</taxon>
        <taxon>Embryophyta</taxon>
        <taxon>Tracheophyta</taxon>
        <taxon>Spermatophyta</taxon>
        <taxon>Magnoliopsida</taxon>
        <taxon>Liliopsida</taxon>
        <taxon>Poales</taxon>
        <taxon>Poaceae</taxon>
        <taxon>BOP clade</taxon>
        <taxon>Oryzoideae</taxon>
        <taxon>Oryzeae</taxon>
        <taxon>Oryzinae</taxon>
        <taxon>Oryza</taxon>
        <taxon>Oryza meyeriana</taxon>
    </lineage>
</organism>
<comment type="subcellular location">
    <subcellularLocation>
        <location evidence="3 12">Membrane</location>
    </subcellularLocation>
</comment>
<comment type="similarity">
    <text evidence="4 12">Belongs to the GMC oxidoreductase family.</text>
</comment>
<feature type="domain" description="Glucose-methanol-choline oxidoreductase C-terminal" evidence="18">
    <location>
        <begin position="592"/>
        <end position="722"/>
    </location>
</feature>
<evidence type="ECO:0000256" key="5">
    <source>
        <dbReference type="ARBA" id="ARBA00013125"/>
    </source>
</evidence>
<evidence type="ECO:0000256" key="6">
    <source>
        <dbReference type="ARBA" id="ARBA00022630"/>
    </source>
</evidence>
<keyword evidence="10 12" id="KW-0560">Oxidoreductase</keyword>
<evidence type="ECO:0000256" key="9">
    <source>
        <dbReference type="ARBA" id="ARBA00022989"/>
    </source>
</evidence>
<dbReference type="InterPro" id="IPR012400">
    <property type="entry name" value="Long_Oxdase"/>
</dbReference>
<dbReference type="GO" id="GO:0046577">
    <property type="term" value="F:long-chain-alcohol oxidase activity"/>
    <property type="evidence" value="ECO:0007669"/>
    <property type="project" value="UniProtKB-EC"/>
</dbReference>
<dbReference type="PANTHER" id="PTHR46056">
    <property type="entry name" value="LONG-CHAIN-ALCOHOL OXIDASE"/>
    <property type="match status" value="1"/>
</dbReference>
<evidence type="ECO:0000313" key="19">
    <source>
        <dbReference type="EMBL" id="KAF0900632.1"/>
    </source>
</evidence>
<comment type="caution">
    <text evidence="19">The sequence shown here is derived from an EMBL/GenBank/DDBJ whole genome shotgun (WGS) entry which is preliminary data.</text>
</comment>
<keyword evidence="7" id="KW-0812">Transmembrane</keyword>
<reference evidence="19 20" key="1">
    <citation type="submission" date="2019-11" db="EMBL/GenBank/DDBJ databases">
        <title>Whole genome sequence of Oryza granulata.</title>
        <authorList>
            <person name="Li W."/>
        </authorList>
    </citation>
    <scope>NUCLEOTIDE SEQUENCE [LARGE SCALE GENOMIC DNA]</scope>
    <source>
        <strain evidence="20">cv. Menghai</strain>
        <tissue evidence="19">Leaf</tissue>
    </source>
</reference>
<feature type="domain" description="Glucose-methanol-choline oxidoreductase N-terminal" evidence="16">
    <location>
        <begin position="275"/>
        <end position="500"/>
    </location>
</feature>
<dbReference type="Pfam" id="PF00732">
    <property type="entry name" value="GMC_oxred_N"/>
    <property type="match status" value="1"/>
</dbReference>
<name>A0A6G1CKE5_9ORYZ</name>
<dbReference type="EMBL" id="SPHZ02000009">
    <property type="protein sequence ID" value="KAF0900632.1"/>
    <property type="molecule type" value="Genomic_DNA"/>
</dbReference>
<keyword evidence="6" id="KW-0285">Flavoprotein</keyword>
<feature type="domain" description="FAD-dependent oxidoreductase 2 FAD-binding" evidence="17">
    <location>
        <begin position="229"/>
        <end position="261"/>
    </location>
</feature>
<evidence type="ECO:0000256" key="2">
    <source>
        <dbReference type="ARBA" id="ARBA00003842"/>
    </source>
</evidence>
<evidence type="ECO:0000256" key="10">
    <source>
        <dbReference type="ARBA" id="ARBA00023002"/>
    </source>
</evidence>
<proteinExistence type="inferred from homology"/>
<dbReference type="GO" id="GO:0050660">
    <property type="term" value="F:flavin adenine dinucleotide binding"/>
    <property type="evidence" value="ECO:0007669"/>
    <property type="project" value="InterPro"/>
</dbReference>
<dbReference type="Proteomes" id="UP000479710">
    <property type="component" value="Unassembled WGS sequence"/>
</dbReference>
<sequence>MEALRAICGAFIPSLPTTALAEEEGRVGLDKDLERFYLASAADSTIPDEVAELMVNRCAWEAVALVTVVLWLLATRVGTLALCGGASFVSGGVGRLPRVSRFSDMPPERREAALRRWNTTRWLFPLKITFTVIKIICHFVFYTTVDENSENPCWKAIGYSVPATEEEPRRERTEETPAPAPARACRPLDNGVVETKQLDDNTLLRSLAEKGLAVKTGASSRAHHTVQCDAVIVGSGCGGGVAAAVLASARLKVVVVEKGDYYTAKDYSSLEGPAMERLYEQGGVFSTANVTTTIFAGATVGGGSAVNWSASIRTPADVLQEWSRDHGLPVFGGQGYVQAMDAVCGRLAVTDRCREEGFQNKVVRRGCEALGLRVEAVPRNSTEGHFCGSCNLGCPNGEKRGTDTTWLVDAVERGAVILTGCKAERFILERNTGGHGKNGHRRKKCIGLVATCMGNGITKKLNIEAKVSISACGALMTPPLLRNSGLKNRHIGRNLHLHPVSMAWGYFPENSQKEPPLTGKCYEGGIITSVHRVTDRTIIETPALGPGAFAALMPWESGRDMKERMRRYARTAHAIVLVRDRAAGSVIGEGRVRFTPRSEDAEELRAGLHRALRIMVAAGAAEVGTHRSDGLRLRCKGVRDEDVEAFLDEVTVEKGPMHPGSDKWALVCSAHQMGSCRMGASPNDGAVDGRGESWEAEGLYVCDGSLLPTAIGVNPMITIESVAYCVSKGIAESFAR</sequence>
<evidence type="ECO:0000256" key="4">
    <source>
        <dbReference type="ARBA" id="ARBA00010790"/>
    </source>
</evidence>
<dbReference type="PIRSF" id="PIRSF028937">
    <property type="entry name" value="Lg_Ch_AO"/>
    <property type="match status" value="1"/>
</dbReference>
<feature type="region of interest" description="Disordered" evidence="15">
    <location>
        <begin position="164"/>
        <end position="186"/>
    </location>
</feature>
<evidence type="ECO:0000256" key="12">
    <source>
        <dbReference type="PIRNR" id="PIRNR028937"/>
    </source>
</evidence>
<protein>
    <recommendedName>
        <fullName evidence="5 12">Long-chain-alcohol oxidase</fullName>
        <ecNumber evidence="5 12">1.1.3.20</ecNumber>
    </recommendedName>
</protein>
<feature type="binding site" evidence="14">
    <location>
        <begin position="228"/>
        <end position="243"/>
    </location>
    <ligand>
        <name>FAD</name>
        <dbReference type="ChEBI" id="CHEBI:57692"/>
    </ligand>
</feature>
<keyword evidence="11 12" id="KW-0472">Membrane</keyword>
<evidence type="ECO:0000259" key="17">
    <source>
        <dbReference type="Pfam" id="PF00890"/>
    </source>
</evidence>
<keyword evidence="8 14" id="KW-0274">FAD</keyword>
<evidence type="ECO:0000259" key="18">
    <source>
        <dbReference type="Pfam" id="PF05199"/>
    </source>
</evidence>
<dbReference type="InterPro" id="IPR003953">
    <property type="entry name" value="FAD-dep_OxRdtase_2_FAD-bd"/>
</dbReference>
<evidence type="ECO:0000313" key="20">
    <source>
        <dbReference type="Proteomes" id="UP000479710"/>
    </source>
</evidence>
<dbReference type="Pfam" id="PF05199">
    <property type="entry name" value="GMC_oxred_C"/>
    <property type="match status" value="1"/>
</dbReference>
<comment type="catalytic activity">
    <reaction evidence="1 12">
        <text>a long-chain primary fatty alcohol + O2 = a long-chain fatty aldehyde + H2O2</text>
        <dbReference type="Rhea" id="RHEA:22756"/>
        <dbReference type="ChEBI" id="CHEBI:15379"/>
        <dbReference type="ChEBI" id="CHEBI:16240"/>
        <dbReference type="ChEBI" id="CHEBI:17176"/>
        <dbReference type="ChEBI" id="CHEBI:77396"/>
        <dbReference type="EC" id="1.1.3.20"/>
    </reaction>
</comment>
<dbReference type="PANTHER" id="PTHR46056:SF2">
    <property type="entry name" value="OS10G0474800 PROTEIN"/>
    <property type="match status" value="1"/>
</dbReference>
<dbReference type="Gene3D" id="3.50.50.60">
    <property type="entry name" value="FAD/NAD(P)-binding domain"/>
    <property type="match status" value="2"/>
</dbReference>
<dbReference type="Pfam" id="PF00890">
    <property type="entry name" value="FAD_binding_2"/>
    <property type="match status" value="1"/>
</dbReference>
<evidence type="ECO:0000256" key="14">
    <source>
        <dbReference type="PIRSR" id="PIRSR028937-2"/>
    </source>
</evidence>
<evidence type="ECO:0000256" key="3">
    <source>
        <dbReference type="ARBA" id="ARBA00004370"/>
    </source>
</evidence>
<dbReference type="InterPro" id="IPR000172">
    <property type="entry name" value="GMC_OxRdtase_N"/>
</dbReference>
<gene>
    <name evidence="19" type="ORF">E2562_033148</name>
</gene>
<feature type="compositionally biased region" description="Basic and acidic residues" evidence="15">
    <location>
        <begin position="166"/>
        <end position="175"/>
    </location>
</feature>
<evidence type="ECO:0000256" key="1">
    <source>
        <dbReference type="ARBA" id="ARBA00000920"/>
    </source>
</evidence>
<evidence type="ECO:0000256" key="8">
    <source>
        <dbReference type="ARBA" id="ARBA00022827"/>
    </source>
</evidence>
<feature type="active site" description="Proton acceptor" evidence="13">
    <location>
        <position position="671"/>
    </location>
</feature>
<dbReference type="GO" id="GO:0016020">
    <property type="term" value="C:membrane"/>
    <property type="evidence" value="ECO:0007669"/>
    <property type="project" value="UniProtKB-SubCell"/>
</dbReference>
<dbReference type="OrthoDB" id="269227at2759"/>
<dbReference type="EC" id="1.1.3.20" evidence="5 12"/>
<evidence type="ECO:0000256" key="15">
    <source>
        <dbReference type="SAM" id="MobiDB-lite"/>
    </source>
</evidence>
<evidence type="ECO:0000256" key="11">
    <source>
        <dbReference type="ARBA" id="ARBA00023136"/>
    </source>
</evidence>
<dbReference type="InterPro" id="IPR036188">
    <property type="entry name" value="FAD/NAD-bd_sf"/>
</dbReference>
<accession>A0A6G1CKE5</accession>
<keyword evidence="20" id="KW-1185">Reference proteome</keyword>
<keyword evidence="9" id="KW-1133">Transmembrane helix</keyword>
<evidence type="ECO:0000256" key="13">
    <source>
        <dbReference type="PIRSR" id="PIRSR028937-1"/>
    </source>
</evidence>
<comment type="function">
    <text evidence="2 12">Long-chain fatty alcohol oxidase involved in the omega-oxidation pathway of lipid degradation.</text>
</comment>
<evidence type="ECO:0000259" key="16">
    <source>
        <dbReference type="Pfam" id="PF00732"/>
    </source>
</evidence>
<dbReference type="InterPro" id="IPR007867">
    <property type="entry name" value="GMC_OxRtase_C"/>
</dbReference>
<dbReference type="SUPFAM" id="SSF51905">
    <property type="entry name" value="FAD/NAD(P)-binding domain"/>
    <property type="match status" value="1"/>
</dbReference>
<evidence type="ECO:0000256" key="7">
    <source>
        <dbReference type="ARBA" id="ARBA00022692"/>
    </source>
</evidence>